<protein>
    <submittedName>
        <fullName evidence="1">Putative hydrolase (Putative fructose 1,6-bisphosphatase)</fullName>
        <ecNumber evidence="1">3.1.3.-</ecNumber>
    </submittedName>
</protein>
<dbReference type="Pfam" id="PF08282">
    <property type="entry name" value="Hydrolase_3"/>
    <property type="match status" value="2"/>
</dbReference>
<dbReference type="GO" id="GO:0005829">
    <property type="term" value="C:cytosol"/>
    <property type="evidence" value="ECO:0007669"/>
    <property type="project" value="TreeGrafter"/>
</dbReference>
<dbReference type="PANTHER" id="PTHR10000">
    <property type="entry name" value="PHOSPHOSERINE PHOSPHATASE"/>
    <property type="match status" value="1"/>
</dbReference>
<dbReference type="Gene3D" id="3.40.50.1000">
    <property type="entry name" value="HAD superfamily/HAD-like"/>
    <property type="match status" value="1"/>
</dbReference>
<keyword evidence="2" id="KW-1185">Reference proteome</keyword>
<dbReference type="EMBL" id="CAJB01000116">
    <property type="protein sequence ID" value="CCH77579.1"/>
    <property type="molecule type" value="Genomic_DNA"/>
</dbReference>
<evidence type="ECO:0000313" key="1">
    <source>
        <dbReference type="EMBL" id="CCH77579.1"/>
    </source>
</evidence>
<evidence type="ECO:0000313" key="2">
    <source>
        <dbReference type="Proteomes" id="UP000035721"/>
    </source>
</evidence>
<organism evidence="1 2">
    <name type="scientific">Nostocoides japonicum T1-X7</name>
    <dbReference type="NCBI Taxonomy" id="1194083"/>
    <lineage>
        <taxon>Bacteria</taxon>
        <taxon>Bacillati</taxon>
        <taxon>Actinomycetota</taxon>
        <taxon>Actinomycetes</taxon>
        <taxon>Micrococcales</taxon>
        <taxon>Intrasporangiaceae</taxon>
        <taxon>Nostocoides</taxon>
    </lineage>
</organism>
<proteinExistence type="predicted"/>
<comment type="caution">
    <text evidence="1">The sequence shown here is derived from an EMBL/GenBank/DDBJ whole genome shotgun (WGS) entry which is preliminary data.</text>
</comment>
<accession>A0A077M052</accession>
<dbReference type="Gene3D" id="3.30.1240.10">
    <property type="match status" value="1"/>
</dbReference>
<dbReference type="PANTHER" id="PTHR10000:SF8">
    <property type="entry name" value="HAD SUPERFAMILY HYDROLASE-LIKE, TYPE 3"/>
    <property type="match status" value="1"/>
</dbReference>
<dbReference type="GO" id="GO:0016791">
    <property type="term" value="F:phosphatase activity"/>
    <property type="evidence" value="ECO:0007669"/>
    <property type="project" value="TreeGrafter"/>
</dbReference>
<reference evidence="1 2" key="1">
    <citation type="journal article" date="2013" name="ISME J.">
        <title>A metabolic model for members of the genus Tetrasphaera involved in enhanced biological phosphorus removal.</title>
        <authorList>
            <person name="Kristiansen R."/>
            <person name="Nguyen H.T.T."/>
            <person name="Saunders A.M."/>
            <person name="Nielsen J.L."/>
            <person name="Wimmer R."/>
            <person name="Le V.Q."/>
            <person name="McIlroy S.J."/>
            <person name="Petrovski S."/>
            <person name="Seviour R.J."/>
            <person name="Calteau A."/>
            <person name="Nielsen K.L."/>
            <person name="Nielsen P.H."/>
        </authorList>
    </citation>
    <scope>NUCLEOTIDE SEQUENCE [LARGE SCALE GENOMIC DNA]</scope>
    <source>
        <strain evidence="1 2">T1-X7</strain>
    </source>
</reference>
<gene>
    <name evidence="1" type="ORF">BN12_2020004</name>
</gene>
<dbReference type="EC" id="3.1.3.-" evidence="1"/>
<keyword evidence="1" id="KW-0378">Hydrolase</keyword>
<dbReference type="Proteomes" id="UP000035721">
    <property type="component" value="Unassembled WGS sequence"/>
</dbReference>
<dbReference type="InterPro" id="IPR036412">
    <property type="entry name" value="HAD-like_sf"/>
</dbReference>
<dbReference type="GO" id="GO:0000287">
    <property type="term" value="F:magnesium ion binding"/>
    <property type="evidence" value="ECO:0007669"/>
    <property type="project" value="TreeGrafter"/>
</dbReference>
<dbReference type="STRING" id="1194083.BN12_2020004"/>
<dbReference type="AlphaFoldDB" id="A0A077M052"/>
<name>A0A077M052_9MICO</name>
<sequence length="265" mass="28137">MLHPAMLVALDVDGTTIDHSGKMSDAVRDAVGEVVAAGHHVVVSTGRAILATLPILDRLGIVEGYAVCSNGAVTIRLDPALPTGYEVVDAVTFDPAPVLELLRDAWPGAVVAVEELGMGFKVSAPFPDGELEGRQTVVPWEELMADPVTRVTFRSPTGTSEDFLDLAERIGLHGVNYAVGYSAWLDVNPEGVSKGSALELVRRRLGVEPRHTVAVGDQRNDLEMLRWAARGVAMGNAPDTVKEAADEMAGTVDDDGLVPVLRSLL</sequence>
<dbReference type="RefSeq" id="WP_048554472.1">
    <property type="nucleotide sequence ID" value="NZ_HF570958.1"/>
</dbReference>
<dbReference type="InterPro" id="IPR023214">
    <property type="entry name" value="HAD_sf"/>
</dbReference>
<dbReference type="OrthoDB" id="3180855at2"/>
<dbReference type="SUPFAM" id="SSF56784">
    <property type="entry name" value="HAD-like"/>
    <property type="match status" value="1"/>
</dbReference>
<dbReference type="PROSITE" id="PS01229">
    <property type="entry name" value="COF_2"/>
    <property type="match status" value="1"/>
</dbReference>